<evidence type="ECO:0000256" key="1">
    <source>
        <dbReference type="ARBA" id="ARBA00022835"/>
    </source>
</evidence>
<name>A0A7J4JG38_9ARCH</name>
<evidence type="ECO:0000259" key="4">
    <source>
        <dbReference type="Pfam" id="PF22625"/>
    </source>
</evidence>
<dbReference type="GO" id="GO:0034475">
    <property type="term" value="P:U4 snRNA 3'-end processing"/>
    <property type="evidence" value="ECO:0007669"/>
    <property type="project" value="TreeGrafter"/>
</dbReference>
<dbReference type="EMBL" id="DUGH01000037">
    <property type="protein sequence ID" value="HIH16080.1"/>
    <property type="molecule type" value="Genomic_DNA"/>
</dbReference>
<dbReference type="InterPro" id="IPR054371">
    <property type="entry name" value="RRP4_N"/>
</dbReference>
<dbReference type="SUPFAM" id="SSF54791">
    <property type="entry name" value="Eukaryotic type KH-domain (KH-domain type I)"/>
    <property type="match status" value="1"/>
</dbReference>
<dbReference type="Pfam" id="PF15985">
    <property type="entry name" value="KH_6"/>
    <property type="match status" value="1"/>
</dbReference>
<keyword evidence="2" id="KW-0694">RNA-binding</keyword>
<feature type="domain" description="Exosome RNA binding protein RRP4 N-terminal" evidence="4">
    <location>
        <begin position="14"/>
        <end position="60"/>
    </location>
</feature>
<sequence>MEVIGLNENNAKIVVVPGEVVTEERKKLGQHVYLHQGRIYSDCLGMARIDGDSASVVPLEGKYVAQAGDLVVGVLISEKFAGYTTDVNHFYPAFVSKKELPENLKPGTIVSAKVAHVNEMNELELEQSRVFYGGDLISVSPVKIPRVIGRNGSMLEVLKRGTGCSMLVGRNGRIWLKGSNVGLAIKAVEIIEREAHLDNLTDRVTSFLREEGRKAEAAKYA</sequence>
<dbReference type="PANTHER" id="PTHR21321">
    <property type="entry name" value="PNAS-3 RELATED"/>
    <property type="match status" value="1"/>
</dbReference>
<dbReference type="PANTHER" id="PTHR21321:SF4">
    <property type="entry name" value="EXOSOME COMPLEX COMPONENT RRP4"/>
    <property type="match status" value="1"/>
</dbReference>
<protein>
    <recommendedName>
        <fullName evidence="7">RNA-binding protein</fullName>
    </recommendedName>
</protein>
<keyword evidence="1" id="KW-0271">Exosome</keyword>
<evidence type="ECO:0008006" key="7">
    <source>
        <dbReference type="Google" id="ProtNLM"/>
    </source>
</evidence>
<dbReference type="SUPFAM" id="SSF50249">
    <property type="entry name" value="Nucleic acid-binding proteins"/>
    <property type="match status" value="1"/>
</dbReference>
<dbReference type="GO" id="GO:0000178">
    <property type="term" value="C:exosome (RNase complex)"/>
    <property type="evidence" value="ECO:0007669"/>
    <property type="project" value="UniProtKB-KW"/>
</dbReference>
<reference evidence="6" key="1">
    <citation type="journal article" date="2020" name="bioRxiv">
        <title>A rank-normalized archaeal taxonomy based on genome phylogeny resolves widespread incomplete and uneven classifications.</title>
        <authorList>
            <person name="Rinke C."/>
            <person name="Chuvochina M."/>
            <person name="Mussig A.J."/>
            <person name="Chaumeil P.-A."/>
            <person name="Waite D.W."/>
            <person name="Whitman W.B."/>
            <person name="Parks D.H."/>
            <person name="Hugenholtz P."/>
        </authorList>
    </citation>
    <scope>NUCLEOTIDE SEQUENCE [LARGE SCALE GENOMIC DNA]</scope>
</reference>
<dbReference type="AlphaFoldDB" id="A0A7J4JG38"/>
<dbReference type="Gene3D" id="3.30.1370.10">
    <property type="entry name" value="K Homology domain, type 1"/>
    <property type="match status" value="1"/>
</dbReference>
<comment type="caution">
    <text evidence="5">The sequence shown here is derived from an EMBL/GenBank/DDBJ whole genome shotgun (WGS) entry which is preliminary data.</text>
</comment>
<dbReference type="SUPFAM" id="SSF110324">
    <property type="entry name" value="Ribosomal L27 protein-like"/>
    <property type="match status" value="1"/>
</dbReference>
<dbReference type="GO" id="GO:0000467">
    <property type="term" value="P:exonucleolytic trimming to generate mature 3'-end of 5.8S rRNA from tricistronic rRNA transcript (SSU-rRNA, 5.8S rRNA, LSU-rRNA)"/>
    <property type="evidence" value="ECO:0007669"/>
    <property type="project" value="TreeGrafter"/>
</dbReference>
<dbReference type="Proteomes" id="UP000564964">
    <property type="component" value="Unassembled WGS sequence"/>
</dbReference>
<evidence type="ECO:0000256" key="2">
    <source>
        <dbReference type="ARBA" id="ARBA00022884"/>
    </source>
</evidence>
<accession>A0A7J4JG38</accession>
<dbReference type="CDD" id="cd22524">
    <property type="entry name" value="KH-I_Rrp4_prokar"/>
    <property type="match status" value="1"/>
</dbReference>
<evidence type="ECO:0000259" key="3">
    <source>
        <dbReference type="Pfam" id="PF15985"/>
    </source>
</evidence>
<dbReference type="InterPro" id="IPR036612">
    <property type="entry name" value="KH_dom_type_1_sf"/>
</dbReference>
<dbReference type="GO" id="GO:0003723">
    <property type="term" value="F:RNA binding"/>
    <property type="evidence" value="ECO:0007669"/>
    <property type="project" value="UniProtKB-KW"/>
</dbReference>
<dbReference type="InterPro" id="IPR026699">
    <property type="entry name" value="Exosome_RNA_bind1/RRP40/RRP4"/>
</dbReference>
<dbReference type="Gene3D" id="2.40.50.100">
    <property type="match status" value="1"/>
</dbReference>
<proteinExistence type="predicted"/>
<dbReference type="InterPro" id="IPR004088">
    <property type="entry name" value="KH_dom_type_1"/>
</dbReference>
<dbReference type="Gene3D" id="2.40.50.140">
    <property type="entry name" value="Nucleic acid-binding proteins"/>
    <property type="match status" value="1"/>
</dbReference>
<gene>
    <name evidence="5" type="ORF">HA252_01605</name>
</gene>
<organism evidence="5 6">
    <name type="scientific">Candidatus Iainarchaeum sp</name>
    <dbReference type="NCBI Taxonomy" id="3101447"/>
    <lineage>
        <taxon>Archaea</taxon>
        <taxon>Candidatus Iainarchaeota</taxon>
        <taxon>Candidatus Iainarchaeia</taxon>
        <taxon>Candidatus Iainarchaeales</taxon>
        <taxon>Candidatus Iainarchaeaceae</taxon>
        <taxon>Candidatus Iainarchaeum</taxon>
    </lineage>
</organism>
<feature type="domain" description="K Homology" evidence="3">
    <location>
        <begin position="136"/>
        <end position="181"/>
    </location>
</feature>
<evidence type="ECO:0000313" key="6">
    <source>
        <dbReference type="Proteomes" id="UP000564964"/>
    </source>
</evidence>
<dbReference type="InterPro" id="IPR012340">
    <property type="entry name" value="NA-bd_OB-fold"/>
</dbReference>
<dbReference type="GO" id="GO:0071051">
    <property type="term" value="P:poly(A)-dependent snoRNA 3'-end processing"/>
    <property type="evidence" value="ECO:0007669"/>
    <property type="project" value="TreeGrafter"/>
</dbReference>
<dbReference type="GO" id="GO:0071034">
    <property type="term" value="P:CUT catabolic process"/>
    <property type="evidence" value="ECO:0007669"/>
    <property type="project" value="TreeGrafter"/>
</dbReference>
<evidence type="ECO:0000313" key="5">
    <source>
        <dbReference type="EMBL" id="HIH16080.1"/>
    </source>
</evidence>
<dbReference type="Pfam" id="PF22625">
    <property type="entry name" value="ECR1_N_2"/>
    <property type="match status" value="1"/>
</dbReference>